<dbReference type="InterPro" id="IPR002110">
    <property type="entry name" value="Ankyrin_rpt"/>
</dbReference>
<reference evidence="4 5" key="1">
    <citation type="submission" date="2012-08" db="EMBL/GenBank/DDBJ databases">
        <authorList>
            <person name="Gan P.H.P."/>
            <person name="Ikeda K."/>
            <person name="Irieda H."/>
            <person name="Narusaka M."/>
            <person name="O'Connell R.J."/>
            <person name="Narusaka Y."/>
            <person name="Takano Y."/>
            <person name="Kubo Y."/>
            <person name="Shirasu K."/>
        </authorList>
    </citation>
    <scope>NUCLEOTIDE SEQUENCE [LARGE SCALE GENOMIC DNA]</scope>
    <source>
        <strain evidence="4 5">Nara gc5</strain>
    </source>
</reference>
<dbReference type="EMBL" id="ANPB02000011">
    <property type="protein sequence ID" value="KAF4474133.1"/>
    <property type="molecule type" value="Genomic_DNA"/>
</dbReference>
<evidence type="ECO:0000313" key="4">
    <source>
        <dbReference type="EMBL" id="KAF4474133.1"/>
    </source>
</evidence>
<keyword evidence="1" id="KW-0677">Repeat</keyword>
<dbReference type="RefSeq" id="XP_031877603.1">
    <property type="nucleotide sequence ID" value="XM_032025928.1"/>
</dbReference>
<dbReference type="PANTHER" id="PTHR24201:SF15">
    <property type="entry name" value="ANKYRIN REPEAT DOMAIN-CONTAINING PROTEIN 66"/>
    <property type="match status" value="1"/>
</dbReference>
<reference evidence="4 5" key="2">
    <citation type="submission" date="2020-04" db="EMBL/GenBank/DDBJ databases">
        <title>Genome sequencing and assembly of multiple isolates from the Colletotrichum gloeosporioides species complex.</title>
        <authorList>
            <person name="Gan P."/>
            <person name="Shirasu K."/>
        </authorList>
    </citation>
    <scope>NUCLEOTIDE SEQUENCE [LARGE SCALE GENOMIC DNA]</scope>
    <source>
        <strain evidence="4 5">Nara gc5</strain>
    </source>
</reference>
<evidence type="ECO:0000256" key="2">
    <source>
        <dbReference type="ARBA" id="ARBA00023043"/>
    </source>
</evidence>
<dbReference type="OrthoDB" id="341259at2759"/>
<dbReference type="InterPro" id="IPR050776">
    <property type="entry name" value="Ank_Repeat/CDKN_Inhibitor"/>
</dbReference>
<protein>
    <recommendedName>
        <fullName evidence="6">Ankyrin repeat protein</fullName>
    </recommendedName>
</protein>
<evidence type="ECO:0000313" key="5">
    <source>
        <dbReference type="Proteomes" id="UP000011096"/>
    </source>
</evidence>
<dbReference type="Proteomes" id="UP000011096">
    <property type="component" value="Unassembled WGS sequence"/>
</dbReference>
<dbReference type="AlphaFoldDB" id="A0A7J6IE48"/>
<organism evidence="4 5">
    <name type="scientific">Colletotrichum fructicola (strain Nara gc5)</name>
    <name type="common">Anthracnose fungus</name>
    <name type="synonym">Colletotrichum gloeosporioides (strain Nara gc5)</name>
    <dbReference type="NCBI Taxonomy" id="1213859"/>
    <lineage>
        <taxon>Eukaryota</taxon>
        <taxon>Fungi</taxon>
        <taxon>Dikarya</taxon>
        <taxon>Ascomycota</taxon>
        <taxon>Pezizomycotina</taxon>
        <taxon>Sordariomycetes</taxon>
        <taxon>Hypocreomycetidae</taxon>
        <taxon>Glomerellales</taxon>
        <taxon>Glomerellaceae</taxon>
        <taxon>Colletotrichum</taxon>
        <taxon>Colletotrichum gloeosporioides species complex</taxon>
    </lineage>
</organism>
<name>A0A7J6IE48_COLFN</name>
<dbReference type="SMART" id="SM00248">
    <property type="entry name" value="ANK"/>
    <property type="match status" value="2"/>
</dbReference>
<keyword evidence="2" id="KW-0040">ANK repeat</keyword>
<comment type="caution">
    <text evidence="4">The sequence shown here is derived from an EMBL/GenBank/DDBJ whole genome shotgun (WGS) entry which is preliminary data.</text>
</comment>
<evidence type="ECO:0000256" key="1">
    <source>
        <dbReference type="ARBA" id="ARBA00022737"/>
    </source>
</evidence>
<dbReference type="InterPro" id="IPR036770">
    <property type="entry name" value="Ankyrin_rpt-contain_sf"/>
</dbReference>
<gene>
    <name evidence="4" type="ORF">CGGC5_v016971</name>
</gene>
<accession>A0A7J6IE48</accession>
<dbReference type="PANTHER" id="PTHR24201">
    <property type="entry name" value="ANK_REP_REGION DOMAIN-CONTAINING PROTEIN"/>
    <property type="match status" value="1"/>
</dbReference>
<dbReference type="Pfam" id="PF13637">
    <property type="entry name" value="Ank_4"/>
    <property type="match status" value="1"/>
</dbReference>
<sequence length="381" mass="40948">MSTTHLDQPPSPTSTYSDETLAERSPAASWSPSYSVASTLVDSIHNTAVTSTSDEVPASARLAEEPALRINQPPSTENAQTLVSARSFGSDDTAVDSLGGSWSSGRSSATIASTAEDDLVAAIMSSDVSQVEALCLLGVALSEDHLVYLYEACLRGPRMVEALAHHPAHNFTGRIGGPTNDCIFHMVLRTPATNFVGLGADVVGTNLSIKAAVIRLLLQKNINLALRDRLGDTILHTVCGDLGPPNLKEETEGFVFLEQFLGKGNSEYSQTVVEECRSMINLQNTGRTKQDGTHQQFWHTLLGVAILYNNLKCAKLLLDLGANPHVTGEWDEPPIYFAVRNDSIDAVRLLLAYGARPTDSTLKLPCSIGTSETMKNGDEDH</sequence>
<dbReference type="SUPFAM" id="SSF48403">
    <property type="entry name" value="Ankyrin repeat"/>
    <property type="match status" value="1"/>
</dbReference>
<dbReference type="InParanoid" id="A0A7J6IE48"/>
<dbReference type="GeneID" id="43610077"/>
<proteinExistence type="predicted"/>
<dbReference type="Gene3D" id="1.25.40.20">
    <property type="entry name" value="Ankyrin repeat-containing domain"/>
    <property type="match status" value="1"/>
</dbReference>
<feature type="region of interest" description="Disordered" evidence="3">
    <location>
        <begin position="1"/>
        <end position="32"/>
    </location>
</feature>
<evidence type="ECO:0008006" key="6">
    <source>
        <dbReference type="Google" id="ProtNLM"/>
    </source>
</evidence>
<keyword evidence="5" id="KW-1185">Reference proteome</keyword>
<evidence type="ECO:0000256" key="3">
    <source>
        <dbReference type="SAM" id="MobiDB-lite"/>
    </source>
</evidence>